<dbReference type="OrthoDB" id="80787at2"/>
<accession>A0A134BE49</accession>
<dbReference type="PATRIC" id="fig|322095.3.peg.264"/>
<dbReference type="EMBL" id="LSDK01000020">
    <property type="protein sequence ID" value="KXB78179.1"/>
    <property type="molecule type" value="Genomic_DNA"/>
</dbReference>
<dbReference type="RefSeq" id="WP_060934848.1">
    <property type="nucleotide sequence ID" value="NZ_KQ960414.1"/>
</dbReference>
<evidence type="ECO:0008006" key="3">
    <source>
        <dbReference type="Google" id="ProtNLM"/>
    </source>
</evidence>
<evidence type="ECO:0000313" key="1">
    <source>
        <dbReference type="EMBL" id="KXB78179.1"/>
    </source>
</evidence>
<dbReference type="Pfam" id="PF14131">
    <property type="entry name" value="DUF4298"/>
    <property type="match status" value="1"/>
</dbReference>
<evidence type="ECO:0000313" key="2">
    <source>
        <dbReference type="Proteomes" id="UP000070224"/>
    </source>
</evidence>
<keyword evidence="2" id="KW-1185">Reference proteome</keyword>
<sequence>MDERRIARIREMETALNQWVDLGNKGEELLEEMTAHLPSLERLVAYYSSPDWMRDHDASDEGLLPADLPHGVLSEDAVFDLLTQLYGLCGIVKDIEQRLGKIP</sequence>
<name>A0A134BE49_9PORP</name>
<dbReference type="AlphaFoldDB" id="A0A134BE49"/>
<comment type="caution">
    <text evidence="1">The sequence shown here is derived from an EMBL/GenBank/DDBJ whole genome shotgun (WGS) entry which is preliminary data.</text>
</comment>
<organism evidence="1 2">
    <name type="scientific">Porphyromonas somerae</name>
    <dbReference type="NCBI Taxonomy" id="322095"/>
    <lineage>
        <taxon>Bacteria</taxon>
        <taxon>Pseudomonadati</taxon>
        <taxon>Bacteroidota</taxon>
        <taxon>Bacteroidia</taxon>
        <taxon>Bacteroidales</taxon>
        <taxon>Porphyromonadaceae</taxon>
        <taxon>Porphyromonas</taxon>
    </lineage>
</organism>
<reference evidence="2" key="1">
    <citation type="submission" date="2016-01" db="EMBL/GenBank/DDBJ databases">
        <authorList>
            <person name="Mitreva M."/>
            <person name="Pepin K.H."/>
            <person name="Mihindukulasuriya K.A."/>
            <person name="Fulton R."/>
            <person name="Fronick C."/>
            <person name="O'Laughlin M."/>
            <person name="Miner T."/>
            <person name="Herter B."/>
            <person name="Rosa B.A."/>
            <person name="Cordes M."/>
            <person name="Tomlinson C."/>
            <person name="Wollam A."/>
            <person name="Palsikar V.B."/>
            <person name="Mardis E.R."/>
            <person name="Wilson R.K."/>
        </authorList>
    </citation>
    <scope>NUCLEOTIDE SEQUENCE [LARGE SCALE GENOMIC DNA]</scope>
    <source>
        <strain evidence="2">KA00683</strain>
    </source>
</reference>
<proteinExistence type="predicted"/>
<dbReference type="InterPro" id="IPR025384">
    <property type="entry name" value="DUF4298"/>
</dbReference>
<dbReference type="Proteomes" id="UP000070224">
    <property type="component" value="Unassembled WGS sequence"/>
</dbReference>
<dbReference type="STRING" id="322095.HMPREF3185_00266"/>
<gene>
    <name evidence="1" type="ORF">HMPREF3185_00266</name>
</gene>
<protein>
    <recommendedName>
        <fullName evidence="3">DUF4298 domain-containing protein</fullName>
    </recommendedName>
</protein>